<proteinExistence type="predicted"/>
<feature type="transmembrane region" description="Helical" evidence="1">
    <location>
        <begin position="182"/>
        <end position="203"/>
    </location>
</feature>
<keyword evidence="1" id="KW-0812">Transmembrane</keyword>
<dbReference type="Proteomes" id="UP001175271">
    <property type="component" value="Unassembled WGS sequence"/>
</dbReference>
<comment type="caution">
    <text evidence="2">The sequence shown here is derived from an EMBL/GenBank/DDBJ whole genome shotgun (WGS) entry which is preliminary data.</text>
</comment>
<feature type="transmembrane region" description="Helical" evidence="1">
    <location>
        <begin position="265"/>
        <end position="285"/>
    </location>
</feature>
<accession>A0AA39LKV4</accession>
<feature type="transmembrane region" description="Helical" evidence="1">
    <location>
        <begin position="6"/>
        <end position="31"/>
    </location>
</feature>
<keyword evidence="1" id="KW-0472">Membrane</keyword>
<dbReference type="AlphaFoldDB" id="A0AA39LKV4"/>
<dbReference type="InterPro" id="IPR019422">
    <property type="entry name" value="7TM_GPCR_serpentine_rcpt_Srh"/>
</dbReference>
<keyword evidence="1" id="KW-1133">Transmembrane helix</keyword>
<keyword evidence="3" id="KW-1185">Reference proteome</keyword>
<dbReference type="InterPro" id="IPR053220">
    <property type="entry name" value="Nematode_rcpt-like_serp_H"/>
</dbReference>
<name>A0AA39LKV4_9BILA</name>
<evidence type="ECO:0000256" key="1">
    <source>
        <dbReference type="SAM" id="Phobius"/>
    </source>
</evidence>
<feature type="transmembrane region" description="Helical" evidence="1">
    <location>
        <begin position="90"/>
        <end position="113"/>
    </location>
</feature>
<evidence type="ECO:0000313" key="3">
    <source>
        <dbReference type="Proteomes" id="UP001175271"/>
    </source>
</evidence>
<dbReference type="PANTHER" id="PTHR22941:SF26">
    <property type="entry name" value="SERPENTINE RECEPTOR, CLASS H"/>
    <property type="match status" value="1"/>
</dbReference>
<protein>
    <submittedName>
        <fullName evidence="2">Uncharacterized protein</fullName>
    </submittedName>
</protein>
<evidence type="ECO:0000313" key="2">
    <source>
        <dbReference type="EMBL" id="KAK0400789.1"/>
    </source>
</evidence>
<dbReference type="EMBL" id="JAUCMV010000004">
    <property type="protein sequence ID" value="KAK0400789.1"/>
    <property type="molecule type" value="Genomic_DNA"/>
</dbReference>
<sequence length="313" mass="35644">MTIDDVSIFLGYFLSALSYLLAIPFFYIVIVKSTPQIHIYRNTILNLATWYCIAIFIYAVLFQPIFSTLPNKLCAKFIGLASPYGVEGNIVALFIFAITTENVVVAICICFFYRYNQIRAFIRPGFMESYKGLLLCMTVHVAMSIMAAILTWLIVWTGEIIHHRGITFLCYDLIDYSNAKKISIAMALFFASQAAAIVCLAFITIRQLRSQKLIMTKRTYRLHIVLTVNLLVVLALPILFDVVPVLSLCYMIYIKADSLYLWDFIANHSPFMDVLLTFSVTLLFVTPYRKAVKDLLCKETSPVAPAHRVNQLF</sequence>
<feature type="transmembrane region" description="Helical" evidence="1">
    <location>
        <begin position="43"/>
        <end position="62"/>
    </location>
</feature>
<feature type="transmembrane region" description="Helical" evidence="1">
    <location>
        <begin position="224"/>
        <end position="253"/>
    </location>
</feature>
<dbReference type="PANTHER" id="PTHR22941">
    <property type="entry name" value="SERPENTINE RECEPTOR"/>
    <property type="match status" value="1"/>
</dbReference>
<dbReference type="Pfam" id="PF10318">
    <property type="entry name" value="7TM_GPCR_Srh"/>
    <property type="match status" value="1"/>
</dbReference>
<gene>
    <name evidence="2" type="ORF">QR680_015451</name>
</gene>
<feature type="transmembrane region" description="Helical" evidence="1">
    <location>
        <begin position="133"/>
        <end position="155"/>
    </location>
</feature>
<organism evidence="2 3">
    <name type="scientific">Steinernema hermaphroditum</name>
    <dbReference type="NCBI Taxonomy" id="289476"/>
    <lineage>
        <taxon>Eukaryota</taxon>
        <taxon>Metazoa</taxon>
        <taxon>Ecdysozoa</taxon>
        <taxon>Nematoda</taxon>
        <taxon>Chromadorea</taxon>
        <taxon>Rhabditida</taxon>
        <taxon>Tylenchina</taxon>
        <taxon>Panagrolaimomorpha</taxon>
        <taxon>Strongyloidoidea</taxon>
        <taxon>Steinernematidae</taxon>
        <taxon>Steinernema</taxon>
    </lineage>
</organism>
<reference evidence="2" key="1">
    <citation type="submission" date="2023-06" db="EMBL/GenBank/DDBJ databases">
        <title>Genomic analysis of the entomopathogenic nematode Steinernema hermaphroditum.</title>
        <authorList>
            <person name="Schwarz E.M."/>
            <person name="Heppert J.K."/>
            <person name="Baniya A."/>
            <person name="Schwartz H.T."/>
            <person name="Tan C.-H."/>
            <person name="Antoshechkin I."/>
            <person name="Sternberg P.W."/>
            <person name="Goodrich-Blair H."/>
            <person name="Dillman A.R."/>
        </authorList>
    </citation>
    <scope>NUCLEOTIDE SEQUENCE</scope>
    <source>
        <strain evidence="2">PS9179</strain>
        <tissue evidence="2">Whole animal</tissue>
    </source>
</reference>